<reference evidence="1" key="1">
    <citation type="submission" date="2022-10" db="EMBL/GenBank/DDBJ databases">
        <title>Cytochrome P450 Catalyzes Benzene Ring Formation in the Biosynthesis of Trialkyl-Substituted Aromatic Polyketides.</title>
        <authorList>
            <person name="Zhao E."/>
            <person name="Ge H."/>
        </authorList>
    </citation>
    <scope>NUCLEOTIDE SEQUENCE</scope>
    <source>
        <strain evidence="1">NA0869</strain>
    </source>
</reference>
<dbReference type="Proteomes" id="UP001163878">
    <property type="component" value="Chromosome"/>
</dbReference>
<accession>A0ABY6I8M8</accession>
<evidence type="ECO:0000313" key="1">
    <source>
        <dbReference type="EMBL" id="UYQ63054.1"/>
    </source>
</evidence>
<protein>
    <recommendedName>
        <fullName evidence="3">ACT domain-containing protein</fullName>
    </recommendedName>
</protein>
<dbReference type="EMBL" id="CP107567">
    <property type="protein sequence ID" value="UYQ63054.1"/>
    <property type="molecule type" value="Genomic_DNA"/>
</dbReference>
<gene>
    <name evidence="1" type="ORF">OGH68_17185</name>
</gene>
<dbReference type="RefSeq" id="WP_264245015.1">
    <property type="nucleotide sequence ID" value="NZ_CP107567.1"/>
</dbReference>
<organism evidence="1 2">
    <name type="scientific">Streptomyces peucetius</name>
    <dbReference type="NCBI Taxonomy" id="1950"/>
    <lineage>
        <taxon>Bacteria</taxon>
        <taxon>Bacillati</taxon>
        <taxon>Actinomycetota</taxon>
        <taxon>Actinomycetes</taxon>
        <taxon>Kitasatosporales</taxon>
        <taxon>Streptomycetaceae</taxon>
        <taxon>Streptomyces</taxon>
    </lineage>
</organism>
<proteinExistence type="predicted"/>
<evidence type="ECO:0008006" key="3">
    <source>
        <dbReference type="Google" id="ProtNLM"/>
    </source>
</evidence>
<sequence length="85" mass="9177">MTHDVLHRSDRLVDDHATCTLTVTLRDSRGALGRIAATLSSIPVLALSYAVTDTARATAEIRVPRAHSARARGRLNRMVDALAVT</sequence>
<keyword evidence="2" id="KW-1185">Reference proteome</keyword>
<evidence type="ECO:0000313" key="2">
    <source>
        <dbReference type="Proteomes" id="UP001163878"/>
    </source>
</evidence>
<name>A0ABY6I8M8_STRPE</name>